<feature type="domain" description="Response regulatory" evidence="4">
    <location>
        <begin position="3"/>
        <end position="120"/>
    </location>
</feature>
<dbReference type="EC" id="2.7.7.65" evidence="1"/>
<dbReference type="GO" id="GO:0000160">
    <property type="term" value="P:phosphorelay signal transduction system"/>
    <property type="evidence" value="ECO:0007669"/>
    <property type="project" value="InterPro"/>
</dbReference>
<dbReference type="RefSeq" id="WP_198111036.1">
    <property type="nucleotide sequence ID" value="NZ_JAEDAK010000006.1"/>
</dbReference>
<dbReference type="Gene3D" id="3.30.70.270">
    <property type="match status" value="1"/>
</dbReference>
<dbReference type="GO" id="GO:1902201">
    <property type="term" value="P:negative regulation of bacterial-type flagellum-dependent cell motility"/>
    <property type="evidence" value="ECO:0007669"/>
    <property type="project" value="TreeGrafter"/>
</dbReference>
<dbReference type="PANTHER" id="PTHR45138:SF9">
    <property type="entry name" value="DIGUANYLATE CYCLASE DGCM-RELATED"/>
    <property type="match status" value="1"/>
</dbReference>
<dbReference type="Gene3D" id="3.40.50.2300">
    <property type="match status" value="1"/>
</dbReference>
<sequence length="332" mass="36190">MQQILVVDDEIEHLNVLCELLQAASYEVLRTSQPERALAIAERSQPDLVITDWDMPGLSGLELIRQLKERAMTRDIPVIMCTGKMTSSANLDAALQAGAVDYLRKPVDPIELCARTRSMLQLSTLYRELKAKQHALALQNELLSQQNAMLDQQKQALHKAATTDQLTGLYNRAYLMEQLGREFAGSQRLGHPLSCLLLDIDSFKSFNDRHGHLVGDAVLRHVAQLLGGKIRRNDVMARYGGEEFAVLLPGTAAAAATGLAETLRAAVAQSVLQLGDLNCQVTVSIGVADSLLGAPPNETALLKHADEALYAAKHQGRNRVVVFEAGGKALAR</sequence>
<comment type="catalytic activity">
    <reaction evidence="2">
        <text>2 GTP = 3',3'-c-di-GMP + 2 diphosphate</text>
        <dbReference type="Rhea" id="RHEA:24898"/>
        <dbReference type="ChEBI" id="CHEBI:33019"/>
        <dbReference type="ChEBI" id="CHEBI:37565"/>
        <dbReference type="ChEBI" id="CHEBI:58805"/>
        <dbReference type="EC" id="2.7.7.65"/>
    </reaction>
</comment>
<dbReference type="SUPFAM" id="SSF55073">
    <property type="entry name" value="Nucleotide cyclase"/>
    <property type="match status" value="1"/>
</dbReference>
<name>A0A931J498_9BURK</name>
<evidence type="ECO:0000259" key="5">
    <source>
        <dbReference type="PROSITE" id="PS50887"/>
    </source>
</evidence>
<dbReference type="InterPro" id="IPR000160">
    <property type="entry name" value="GGDEF_dom"/>
</dbReference>
<dbReference type="GO" id="GO:0052621">
    <property type="term" value="F:diguanylate cyclase activity"/>
    <property type="evidence" value="ECO:0007669"/>
    <property type="project" value="UniProtKB-EC"/>
</dbReference>
<dbReference type="SUPFAM" id="SSF52172">
    <property type="entry name" value="CheY-like"/>
    <property type="match status" value="1"/>
</dbReference>
<dbReference type="GO" id="GO:0005886">
    <property type="term" value="C:plasma membrane"/>
    <property type="evidence" value="ECO:0007669"/>
    <property type="project" value="TreeGrafter"/>
</dbReference>
<protein>
    <recommendedName>
        <fullName evidence="1">diguanylate cyclase</fullName>
        <ecNumber evidence="1">2.7.7.65</ecNumber>
    </recommendedName>
</protein>
<dbReference type="InterPro" id="IPR043128">
    <property type="entry name" value="Rev_trsase/Diguanyl_cyclase"/>
</dbReference>
<evidence type="ECO:0000313" key="7">
    <source>
        <dbReference type="Proteomes" id="UP000613266"/>
    </source>
</evidence>
<organism evidence="6 7">
    <name type="scientific">Inhella proteolytica</name>
    <dbReference type="NCBI Taxonomy" id="2795029"/>
    <lineage>
        <taxon>Bacteria</taxon>
        <taxon>Pseudomonadati</taxon>
        <taxon>Pseudomonadota</taxon>
        <taxon>Betaproteobacteria</taxon>
        <taxon>Burkholderiales</taxon>
        <taxon>Sphaerotilaceae</taxon>
        <taxon>Inhella</taxon>
    </lineage>
</organism>
<dbReference type="Proteomes" id="UP000613266">
    <property type="component" value="Unassembled WGS sequence"/>
</dbReference>
<dbReference type="Pfam" id="PF00990">
    <property type="entry name" value="GGDEF"/>
    <property type="match status" value="1"/>
</dbReference>
<keyword evidence="3" id="KW-0597">Phosphoprotein</keyword>
<dbReference type="Pfam" id="PF00072">
    <property type="entry name" value="Response_reg"/>
    <property type="match status" value="1"/>
</dbReference>
<dbReference type="PROSITE" id="PS50110">
    <property type="entry name" value="RESPONSE_REGULATORY"/>
    <property type="match status" value="1"/>
</dbReference>
<feature type="domain" description="GGDEF" evidence="5">
    <location>
        <begin position="191"/>
        <end position="325"/>
    </location>
</feature>
<reference evidence="6" key="1">
    <citation type="submission" date="2020-12" db="EMBL/GenBank/DDBJ databases">
        <title>The genome sequence of Inhella sp. 1Y17.</title>
        <authorList>
            <person name="Liu Y."/>
        </authorList>
    </citation>
    <scope>NUCLEOTIDE SEQUENCE</scope>
    <source>
        <strain evidence="6">1Y17</strain>
    </source>
</reference>
<dbReference type="PROSITE" id="PS50887">
    <property type="entry name" value="GGDEF"/>
    <property type="match status" value="1"/>
</dbReference>
<evidence type="ECO:0000256" key="2">
    <source>
        <dbReference type="ARBA" id="ARBA00034247"/>
    </source>
</evidence>
<dbReference type="InterPro" id="IPR001789">
    <property type="entry name" value="Sig_transdc_resp-reg_receiver"/>
</dbReference>
<dbReference type="EMBL" id="JAEDAK010000006">
    <property type="protein sequence ID" value="MBH9577259.1"/>
    <property type="molecule type" value="Genomic_DNA"/>
</dbReference>
<accession>A0A931J498</accession>
<dbReference type="PANTHER" id="PTHR45138">
    <property type="entry name" value="REGULATORY COMPONENTS OF SENSORY TRANSDUCTION SYSTEM"/>
    <property type="match status" value="1"/>
</dbReference>
<dbReference type="SMART" id="SM00267">
    <property type="entry name" value="GGDEF"/>
    <property type="match status" value="1"/>
</dbReference>
<keyword evidence="7" id="KW-1185">Reference proteome</keyword>
<evidence type="ECO:0000256" key="1">
    <source>
        <dbReference type="ARBA" id="ARBA00012528"/>
    </source>
</evidence>
<evidence type="ECO:0000259" key="4">
    <source>
        <dbReference type="PROSITE" id="PS50110"/>
    </source>
</evidence>
<dbReference type="NCBIfam" id="TIGR00254">
    <property type="entry name" value="GGDEF"/>
    <property type="match status" value="1"/>
</dbReference>
<proteinExistence type="predicted"/>
<dbReference type="InterPro" id="IPR050469">
    <property type="entry name" value="Diguanylate_Cyclase"/>
</dbReference>
<gene>
    <name evidence="6" type="ORF">I7X39_10155</name>
</gene>
<feature type="modified residue" description="4-aspartylphosphate" evidence="3">
    <location>
        <position position="52"/>
    </location>
</feature>
<evidence type="ECO:0000313" key="6">
    <source>
        <dbReference type="EMBL" id="MBH9577259.1"/>
    </source>
</evidence>
<evidence type="ECO:0000256" key="3">
    <source>
        <dbReference type="PROSITE-ProRule" id="PRU00169"/>
    </source>
</evidence>
<comment type="caution">
    <text evidence="6">The sequence shown here is derived from an EMBL/GenBank/DDBJ whole genome shotgun (WGS) entry which is preliminary data.</text>
</comment>
<dbReference type="GO" id="GO:0043709">
    <property type="term" value="P:cell adhesion involved in single-species biofilm formation"/>
    <property type="evidence" value="ECO:0007669"/>
    <property type="project" value="TreeGrafter"/>
</dbReference>
<dbReference type="FunFam" id="3.30.70.270:FF:000001">
    <property type="entry name" value="Diguanylate cyclase domain protein"/>
    <property type="match status" value="1"/>
</dbReference>
<dbReference type="InterPro" id="IPR029787">
    <property type="entry name" value="Nucleotide_cyclase"/>
</dbReference>
<dbReference type="AlphaFoldDB" id="A0A931J498"/>
<dbReference type="CDD" id="cd01949">
    <property type="entry name" value="GGDEF"/>
    <property type="match status" value="1"/>
</dbReference>
<dbReference type="InterPro" id="IPR011006">
    <property type="entry name" value="CheY-like_superfamily"/>
</dbReference>
<dbReference type="SMART" id="SM00448">
    <property type="entry name" value="REC"/>
    <property type="match status" value="1"/>
</dbReference>